<feature type="transmembrane region" description="Helical" evidence="5">
    <location>
        <begin position="134"/>
        <end position="154"/>
    </location>
</feature>
<keyword evidence="3 5" id="KW-1133">Transmembrane helix</keyword>
<keyword evidence="4 5" id="KW-0472">Membrane</keyword>
<dbReference type="GO" id="GO:0016020">
    <property type="term" value="C:membrane"/>
    <property type="evidence" value="ECO:0007669"/>
    <property type="project" value="UniProtKB-SubCell"/>
</dbReference>
<evidence type="ECO:0000256" key="4">
    <source>
        <dbReference type="ARBA" id="ARBA00023136"/>
    </source>
</evidence>
<proteinExistence type="predicted"/>
<name>A0A1F5EED5_9BACT</name>
<evidence type="ECO:0000256" key="1">
    <source>
        <dbReference type="ARBA" id="ARBA00004141"/>
    </source>
</evidence>
<feature type="transmembrane region" description="Helical" evidence="5">
    <location>
        <begin position="7"/>
        <end position="25"/>
    </location>
</feature>
<dbReference type="Pfam" id="PF04932">
    <property type="entry name" value="Wzy_C"/>
    <property type="match status" value="1"/>
</dbReference>
<organism evidence="7 8">
    <name type="scientific">Candidatus Berkelbacteria bacterium RIFCSPHIGHO2_12_FULL_36_9</name>
    <dbReference type="NCBI Taxonomy" id="1797469"/>
    <lineage>
        <taxon>Bacteria</taxon>
        <taxon>Candidatus Berkelbacteria</taxon>
    </lineage>
</organism>
<feature type="transmembrane region" description="Helical" evidence="5">
    <location>
        <begin position="395"/>
        <end position="416"/>
    </location>
</feature>
<gene>
    <name evidence="7" type="ORF">A3F08_02945</name>
</gene>
<feature type="transmembrane region" description="Helical" evidence="5">
    <location>
        <begin position="57"/>
        <end position="77"/>
    </location>
</feature>
<evidence type="ECO:0000313" key="7">
    <source>
        <dbReference type="EMBL" id="OGD65733.1"/>
    </source>
</evidence>
<feature type="transmembrane region" description="Helical" evidence="5">
    <location>
        <begin position="218"/>
        <end position="237"/>
    </location>
</feature>
<dbReference type="STRING" id="1797469.A3F08_02945"/>
<evidence type="ECO:0000256" key="2">
    <source>
        <dbReference type="ARBA" id="ARBA00022692"/>
    </source>
</evidence>
<dbReference type="AlphaFoldDB" id="A0A1F5EED5"/>
<feature type="transmembrane region" description="Helical" evidence="5">
    <location>
        <begin position="249"/>
        <end position="280"/>
    </location>
</feature>
<comment type="subcellular location">
    <subcellularLocation>
        <location evidence="1">Membrane</location>
        <topology evidence="1">Multi-pass membrane protein</topology>
    </subcellularLocation>
</comment>
<dbReference type="PANTHER" id="PTHR37422">
    <property type="entry name" value="TEICHURONIC ACID BIOSYNTHESIS PROTEIN TUAE"/>
    <property type="match status" value="1"/>
</dbReference>
<feature type="transmembrane region" description="Helical" evidence="5">
    <location>
        <begin position="292"/>
        <end position="310"/>
    </location>
</feature>
<feature type="transmembrane region" description="Helical" evidence="5">
    <location>
        <begin position="423"/>
        <end position="442"/>
    </location>
</feature>
<sequence>MLKDKKSLLIFLVFLPVTLVYSYLIAKYTTLGYIAALMSIFGAIVFFFILKNPFLGLLMVIFTLPFERLPTYDIGFFTLKLDQIFAGMTIISWILSVLTERKKIMSYPIGWPLIIFFFIVFLSTIFAVDFSRAVSVFIFTLFMAIVSVVAVNLIDSREKLMTLVRWLLVSAIVVTVFGLYQFLGDVVGLPIEFTGLKDIYTKAVLGFPRIQAFSMEPLYFANYLFIPLGIVAAIFFFKNKEAINVKTQIIILLLIITNIILGISRGAYIALVFFATFFLIFLAKKTITIKNFFIGSFVILFIAVSAYTFLSISRPDAVEKFTQHAQVEDFARGESVQKRLKDYEKAIIFWLESPIIGIGLGNYGPRYENYPAHDSVSDWEIVNNQYLESLTETGVLGLFFLILIIFIIFARSIIAYFKTKDTFLRAIMFGLMAALVAVLVQYNFFSTLYIMHIWILFALMIATQNIIFLSRKSI</sequence>
<accession>A0A1F5EED5</accession>
<evidence type="ECO:0000256" key="5">
    <source>
        <dbReference type="SAM" id="Phobius"/>
    </source>
</evidence>
<dbReference type="InterPro" id="IPR051533">
    <property type="entry name" value="WaaL-like"/>
</dbReference>
<feature type="transmembrane region" description="Helical" evidence="5">
    <location>
        <begin position="111"/>
        <end position="128"/>
    </location>
</feature>
<feature type="transmembrane region" description="Helical" evidence="5">
    <location>
        <begin position="347"/>
        <end position="364"/>
    </location>
</feature>
<comment type="caution">
    <text evidence="7">The sequence shown here is derived from an EMBL/GenBank/DDBJ whole genome shotgun (WGS) entry which is preliminary data.</text>
</comment>
<dbReference type="Proteomes" id="UP000176451">
    <property type="component" value="Unassembled WGS sequence"/>
</dbReference>
<feature type="transmembrane region" description="Helical" evidence="5">
    <location>
        <begin position="31"/>
        <end position="50"/>
    </location>
</feature>
<evidence type="ECO:0000256" key="3">
    <source>
        <dbReference type="ARBA" id="ARBA00022989"/>
    </source>
</evidence>
<reference evidence="7 8" key="1">
    <citation type="journal article" date="2016" name="Nat. Commun.">
        <title>Thousands of microbial genomes shed light on interconnected biogeochemical processes in an aquifer system.</title>
        <authorList>
            <person name="Anantharaman K."/>
            <person name="Brown C.T."/>
            <person name="Hug L.A."/>
            <person name="Sharon I."/>
            <person name="Castelle C.J."/>
            <person name="Probst A.J."/>
            <person name="Thomas B.C."/>
            <person name="Singh A."/>
            <person name="Wilkins M.J."/>
            <person name="Karaoz U."/>
            <person name="Brodie E.L."/>
            <person name="Williams K.H."/>
            <person name="Hubbard S.S."/>
            <person name="Banfield J.F."/>
        </authorList>
    </citation>
    <scope>NUCLEOTIDE SEQUENCE [LARGE SCALE GENOMIC DNA]</scope>
</reference>
<evidence type="ECO:0000313" key="8">
    <source>
        <dbReference type="Proteomes" id="UP000176451"/>
    </source>
</evidence>
<dbReference type="InterPro" id="IPR007016">
    <property type="entry name" value="O-antigen_ligase-rel_domated"/>
</dbReference>
<dbReference type="PANTHER" id="PTHR37422:SF13">
    <property type="entry name" value="LIPOPOLYSACCHARIDE BIOSYNTHESIS PROTEIN PA4999-RELATED"/>
    <property type="match status" value="1"/>
</dbReference>
<feature type="domain" description="O-antigen ligase-related" evidence="6">
    <location>
        <begin position="251"/>
        <end position="402"/>
    </location>
</feature>
<feature type="transmembrane region" description="Helical" evidence="5">
    <location>
        <begin position="166"/>
        <end position="183"/>
    </location>
</feature>
<feature type="transmembrane region" description="Helical" evidence="5">
    <location>
        <begin position="83"/>
        <end position="99"/>
    </location>
</feature>
<keyword evidence="2 5" id="KW-0812">Transmembrane</keyword>
<feature type="transmembrane region" description="Helical" evidence="5">
    <location>
        <begin position="448"/>
        <end position="469"/>
    </location>
</feature>
<evidence type="ECO:0000259" key="6">
    <source>
        <dbReference type="Pfam" id="PF04932"/>
    </source>
</evidence>
<protein>
    <recommendedName>
        <fullName evidence="6">O-antigen ligase-related domain-containing protein</fullName>
    </recommendedName>
</protein>
<dbReference type="EMBL" id="MEZV01000053">
    <property type="protein sequence ID" value="OGD65733.1"/>
    <property type="molecule type" value="Genomic_DNA"/>
</dbReference>